<gene>
    <name evidence="3" type="ORF">CJD36_017090</name>
</gene>
<protein>
    <submittedName>
        <fullName evidence="3">TonB-dependent receptor</fullName>
    </submittedName>
</protein>
<feature type="domain" description="TonB-dependent receptor plug" evidence="2">
    <location>
        <begin position="131"/>
        <end position="229"/>
    </location>
</feature>
<dbReference type="Proteomes" id="UP000239872">
    <property type="component" value="Unassembled WGS sequence"/>
</dbReference>
<keyword evidence="4" id="KW-1185">Reference proteome</keyword>
<reference evidence="3 4" key="1">
    <citation type="submission" date="2018-01" db="EMBL/GenBank/DDBJ databases">
        <title>A novel member of the phylum Bacteroidetes isolated from glacier ice.</title>
        <authorList>
            <person name="Liu Q."/>
            <person name="Xin Y.-H."/>
        </authorList>
    </citation>
    <scope>NUCLEOTIDE SEQUENCE [LARGE SCALE GENOMIC DNA]</scope>
    <source>
        <strain evidence="3 4">RB1R16</strain>
    </source>
</reference>
<dbReference type="EMBL" id="PPSL01000005">
    <property type="protein sequence ID" value="PQJ09651.1"/>
    <property type="molecule type" value="Genomic_DNA"/>
</dbReference>
<name>A0A2S7SSP3_9BACT</name>
<comment type="caution">
    <text evidence="3">The sequence shown here is derived from an EMBL/GenBank/DDBJ whole genome shotgun (WGS) entry which is preliminary data.</text>
</comment>
<dbReference type="InterPro" id="IPR037066">
    <property type="entry name" value="Plug_dom_sf"/>
</dbReference>
<dbReference type="SUPFAM" id="SSF49464">
    <property type="entry name" value="Carboxypeptidase regulatory domain-like"/>
    <property type="match status" value="1"/>
</dbReference>
<dbReference type="OrthoDB" id="9803050at2"/>
<proteinExistence type="predicted"/>
<dbReference type="Pfam" id="PF07715">
    <property type="entry name" value="Plug"/>
    <property type="match status" value="1"/>
</dbReference>
<feature type="signal peptide" evidence="1">
    <location>
        <begin position="1"/>
        <end position="27"/>
    </location>
</feature>
<dbReference type="InterPro" id="IPR008969">
    <property type="entry name" value="CarboxyPept-like_regulatory"/>
</dbReference>
<keyword evidence="1" id="KW-0732">Signal</keyword>
<dbReference type="SUPFAM" id="SSF56935">
    <property type="entry name" value="Porins"/>
    <property type="match status" value="1"/>
</dbReference>
<dbReference type="Pfam" id="PF13715">
    <property type="entry name" value="CarbopepD_reg_2"/>
    <property type="match status" value="1"/>
</dbReference>
<feature type="chain" id="PRO_5015621327" evidence="1">
    <location>
        <begin position="28"/>
        <end position="783"/>
    </location>
</feature>
<accession>A0A2S7SSP3</accession>
<evidence type="ECO:0000259" key="2">
    <source>
        <dbReference type="Pfam" id="PF07715"/>
    </source>
</evidence>
<evidence type="ECO:0000256" key="1">
    <source>
        <dbReference type="SAM" id="SignalP"/>
    </source>
</evidence>
<sequence>MKHNYRTHKRVSLIAVILFLFSAAAIAQNGTIKGFVYDKKTGEPLTYTNIIVMHSTNGVQTDNNGYFSISLAPGTYSLLTTTLGYDSSIINVVVGKDDIITKKIMLSQLQKELKTVEIKGAKKDKAVRINTGVTKITPQEMKKLPSAGGEPDLAQYLQVIPGVVFTGDQGGQLYIRGGSPSQTGIYLDGVTIYNPFHSIGLYSVFETEAIRSADVYTAGFNAQYGNRTSAIVDVHYKDGNKNNLAGVVSVSPIMARVMLEGPLLKSKKEDNGAGITFLLTAKSSYLDQTSKSIYAGLGDVFKNGLPYSFTDLYGKVTFNGDNGSKMNLFAFNFDDKASLLNDVTHKSDGDYHWKALGAGTTFIVSPGNTAALIDGKFAFSNYNISLGQVDVPTDTIPSTSQISGFESAINFTYFLPNYSQIKYGVEVSGVHTSLNYYSAAGISTTLDRQSTNASIYFMYRQIFKGKFIFEPSFRVQYYSELNKLSPQPRLGVKYNISDNVRLKGATGLYAQNIISTKTDRDIVNLFTGFLLSPDEQIKNADGQDVKSNLQTAFHAVTGIEVDVDRVEFNLEPWVKVFGQIDEMNRDKQKAGDANFVAANGRAYGVDLSAKYSYQRFYIWGAVGYQKVTYTSIGPDGEKQTYPTPFDTRMNANGLVSYSAGKKKDWELSARFNIHSPFPFTQTQGFYEQVNFAGGGLASNPLSQNGGLGVLYANEINGGRLSWYHRLDLSVKKHFIFKNKSGLDATIAVTNAYDRSNIFYVNRITNGRTYQLPLFPSANVTWNF</sequence>
<keyword evidence="3" id="KW-0675">Receptor</keyword>
<dbReference type="RefSeq" id="WP_105040423.1">
    <property type="nucleotide sequence ID" value="NZ_PPSL01000005.1"/>
</dbReference>
<evidence type="ECO:0000313" key="3">
    <source>
        <dbReference type="EMBL" id="PQJ09651.1"/>
    </source>
</evidence>
<evidence type="ECO:0000313" key="4">
    <source>
        <dbReference type="Proteomes" id="UP000239872"/>
    </source>
</evidence>
<dbReference type="Gene3D" id="2.170.130.10">
    <property type="entry name" value="TonB-dependent receptor, plug domain"/>
    <property type="match status" value="1"/>
</dbReference>
<organism evidence="3 4">
    <name type="scientific">Flavipsychrobacter stenotrophus</name>
    <dbReference type="NCBI Taxonomy" id="2077091"/>
    <lineage>
        <taxon>Bacteria</taxon>
        <taxon>Pseudomonadati</taxon>
        <taxon>Bacteroidota</taxon>
        <taxon>Chitinophagia</taxon>
        <taxon>Chitinophagales</taxon>
        <taxon>Chitinophagaceae</taxon>
        <taxon>Flavipsychrobacter</taxon>
    </lineage>
</organism>
<dbReference type="Gene3D" id="2.60.40.1120">
    <property type="entry name" value="Carboxypeptidase-like, regulatory domain"/>
    <property type="match status" value="1"/>
</dbReference>
<dbReference type="AlphaFoldDB" id="A0A2S7SSP3"/>
<dbReference type="InterPro" id="IPR012910">
    <property type="entry name" value="Plug_dom"/>
</dbReference>